<dbReference type="PANTHER" id="PTHR11022">
    <property type="entry name" value="PEPTIDOGLYCAN RECOGNITION PROTEIN"/>
    <property type="match status" value="1"/>
</dbReference>
<dbReference type="OrthoDB" id="8754850at2"/>
<dbReference type="InterPro" id="IPR006619">
    <property type="entry name" value="PGRP_domain_met/bac"/>
</dbReference>
<evidence type="ECO:0000256" key="1">
    <source>
        <dbReference type="ARBA" id="ARBA00007553"/>
    </source>
</evidence>
<dbReference type="InterPro" id="IPR036505">
    <property type="entry name" value="Amidase/PGRP_sf"/>
</dbReference>
<comment type="similarity">
    <text evidence="1">Belongs to the N-acetylmuramoyl-L-alanine amidase 2 family.</text>
</comment>
<dbReference type="EMBL" id="QYUP01000111">
    <property type="protein sequence ID" value="RJG15900.1"/>
    <property type="molecule type" value="Genomic_DNA"/>
</dbReference>
<dbReference type="PROSITE" id="PS51257">
    <property type="entry name" value="PROKAR_LIPOPROTEIN"/>
    <property type="match status" value="1"/>
</dbReference>
<reference evidence="4 5" key="1">
    <citation type="submission" date="2018-09" db="EMBL/GenBank/DDBJ databases">
        <authorList>
            <person name="Zhu H."/>
        </authorList>
    </citation>
    <scope>NUCLEOTIDE SEQUENCE [LARGE SCALE GENOMIC DNA]</scope>
    <source>
        <strain evidence="4 5">K1S02-61</strain>
    </source>
</reference>
<dbReference type="RefSeq" id="WP_119810960.1">
    <property type="nucleotide sequence ID" value="NZ_QYUP01000111.1"/>
</dbReference>
<dbReference type="Pfam" id="PF01510">
    <property type="entry name" value="Amidase_2"/>
    <property type="match status" value="1"/>
</dbReference>
<protein>
    <submittedName>
        <fullName evidence="4">N-acetylmuramoyl-L-alanine amidase</fullName>
    </submittedName>
</protein>
<dbReference type="InterPro" id="IPR015510">
    <property type="entry name" value="PGRP"/>
</dbReference>
<dbReference type="Proteomes" id="UP000284006">
    <property type="component" value="Unassembled WGS sequence"/>
</dbReference>
<evidence type="ECO:0000259" key="2">
    <source>
        <dbReference type="SMART" id="SM00644"/>
    </source>
</evidence>
<sequence length="204" mass="22637">MSIRTRLACAIAALALIGGCSTTRVEPLDSVEKRIVTVAEWGGTPTDPAKARPHTIDHITLHHQGESFPAGKDPRAYLRTLQGWSRATKGWADIPYHYVIDLDGNIYAARDIGLAGDTNTSYDPKGHALIEVVGNFEEVQPNAKQLDAVVELMALLADKYKVPVDRIHGHKDYAETACPGVNMYRYLENGYFHQRVSERLKRAK</sequence>
<accession>A0A418XTN9</accession>
<feature type="domain" description="N-acetylmuramoyl-L-alanine amidase" evidence="2">
    <location>
        <begin position="44"/>
        <end position="180"/>
    </location>
</feature>
<comment type="caution">
    <text evidence="4">The sequence shown here is derived from an EMBL/GenBank/DDBJ whole genome shotgun (WGS) entry which is preliminary data.</text>
</comment>
<keyword evidence="5" id="KW-1185">Reference proteome</keyword>
<dbReference type="SMART" id="SM00701">
    <property type="entry name" value="PGRP"/>
    <property type="match status" value="1"/>
</dbReference>
<dbReference type="Gene3D" id="3.40.80.10">
    <property type="entry name" value="Peptidoglycan recognition protein-like"/>
    <property type="match status" value="1"/>
</dbReference>
<dbReference type="SUPFAM" id="SSF55846">
    <property type="entry name" value="N-acetylmuramoyl-L-alanine amidase-like"/>
    <property type="match status" value="1"/>
</dbReference>
<dbReference type="SMART" id="SM00644">
    <property type="entry name" value="Ami_2"/>
    <property type="match status" value="1"/>
</dbReference>
<evidence type="ECO:0000313" key="5">
    <source>
        <dbReference type="Proteomes" id="UP000284006"/>
    </source>
</evidence>
<proteinExistence type="inferred from homology"/>
<evidence type="ECO:0000313" key="4">
    <source>
        <dbReference type="EMBL" id="RJG15900.1"/>
    </source>
</evidence>
<dbReference type="GO" id="GO:0008270">
    <property type="term" value="F:zinc ion binding"/>
    <property type="evidence" value="ECO:0007669"/>
    <property type="project" value="InterPro"/>
</dbReference>
<dbReference type="InterPro" id="IPR002502">
    <property type="entry name" value="Amidase_domain"/>
</dbReference>
<gene>
    <name evidence="4" type="ORF">D3872_11885</name>
</gene>
<dbReference type="PANTHER" id="PTHR11022:SF41">
    <property type="entry name" value="PEPTIDOGLYCAN-RECOGNITION PROTEIN LC-RELATED"/>
    <property type="match status" value="1"/>
</dbReference>
<name>A0A418XTN9_9BURK</name>
<dbReference type="GO" id="GO:0008745">
    <property type="term" value="F:N-acetylmuramoyl-L-alanine amidase activity"/>
    <property type="evidence" value="ECO:0007669"/>
    <property type="project" value="InterPro"/>
</dbReference>
<dbReference type="AlphaFoldDB" id="A0A418XTN9"/>
<dbReference type="GO" id="GO:0009253">
    <property type="term" value="P:peptidoglycan catabolic process"/>
    <property type="evidence" value="ECO:0007669"/>
    <property type="project" value="InterPro"/>
</dbReference>
<feature type="domain" description="Peptidoglycan recognition protein family" evidence="3">
    <location>
        <begin position="33"/>
        <end position="169"/>
    </location>
</feature>
<dbReference type="CDD" id="cd06583">
    <property type="entry name" value="PGRP"/>
    <property type="match status" value="1"/>
</dbReference>
<organism evidence="4 5">
    <name type="scientific">Massilia cavernae</name>
    <dbReference type="NCBI Taxonomy" id="2320864"/>
    <lineage>
        <taxon>Bacteria</taxon>
        <taxon>Pseudomonadati</taxon>
        <taxon>Pseudomonadota</taxon>
        <taxon>Betaproteobacteria</taxon>
        <taxon>Burkholderiales</taxon>
        <taxon>Oxalobacteraceae</taxon>
        <taxon>Telluria group</taxon>
        <taxon>Massilia</taxon>
    </lineage>
</organism>
<evidence type="ECO:0000259" key="3">
    <source>
        <dbReference type="SMART" id="SM00701"/>
    </source>
</evidence>